<dbReference type="Pfam" id="PF00356">
    <property type="entry name" value="LacI"/>
    <property type="match status" value="1"/>
</dbReference>
<evidence type="ECO:0000259" key="5">
    <source>
        <dbReference type="PROSITE" id="PS50943"/>
    </source>
</evidence>
<evidence type="ECO:0000256" key="3">
    <source>
        <dbReference type="ARBA" id="ARBA00023163"/>
    </source>
</evidence>
<comment type="caution">
    <text evidence="6">The sequence shown here is derived from an EMBL/GenBank/DDBJ whole genome shotgun (WGS) entry which is preliminary data.</text>
</comment>
<dbReference type="RefSeq" id="WP_034831839.1">
    <property type="nucleotide sequence ID" value="NZ_JANX01000021.1"/>
</dbReference>
<dbReference type="InterPro" id="IPR010982">
    <property type="entry name" value="Lambda_DNA-bd_dom_sf"/>
</dbReference>
<dbReference type="SUPFAM" id="SSF53822">
    <property type="entry name" value="Periplasmic binding protein-like I"/>
    <property type="match status" value="1"/>
</dbReference>
<dbReference type="InterPro" id="IPR001387">
    <property type="entry name" value="Cro/C1-type_HTH"/>
</dbReference>
<dbReference type="Gene3D" id="3.40.50.2300">
    <property type="match status" value="2"/>
</dbReference>
<dbReference type="Pfam" id="PF13377">
    <property type="entry name" value="Peripla_BP_3"/>
    <property type="match status" value="1"/>
</dbReference>
<dbReference type="InterPro" id="IPR000843">
    <property type="entry name" value="HTH_LacI"/>
</dbReference>
<dbReference type="InterPro" id="IPR046335">
    <property type="entry name" value="LacI/GalR-like_sensor"/>
</dbReference>
<dbReference type="SUPFAM" id="SSF47413">
    <property type="entry name" value="lambda repressor-like DNA-binding domains"/>
    <property type="match status" value="1"/>
</dbReference>
<dbReference type="InterPro" id="IPR028082">
    <property type="entry name" value="Peripla_BP_I"/>
</dbReference>
<dbReference type="PANTHER" id="PTHR30146">
    <property type="entry name" value="LACI-RELATED TRANSCRIPTIONAL REPRESSOR"/>
    <property type="match status" value="1"/>
</dbReference>
<name>A0A0A0DC23_9PROT</name>
<dbReference type="GO" id="GO:0000976">
    <property type="term" value="F:transcription cis-regulatory region binding"/>
    <property type="evidence" value="ECO:0007669"/>
    <property type="project" value="TreeGrafter"/>
</dbReference>
<dbReference type="PANTHER" id="PTHR30146:SF153">
    <property type="entry name" value="LACTOSE OPERON REPRESSOR"/>
    <property type="match status" value="1"/>
</dbReference>
<dbReference type="PROSITE" id="PS00356">
    <property type="entry name" value="HTH_LACI_1"/>
    <property type="match status" value="1"/>
</dbReference>
<dbReference type="PROSITE" id="PS50932">
    <property type="entry name" value="HTH_LACI_2"/>
    <property type="match status" value="1"/>
</dbReference>
<gene>
    <name evidence="6" type="ORF">P409_03725</name>
</gene>
<dbReference type="SMART" id="SM00354">
    <property type="entry name" value="HTH_LACI"/>
    <property type="match status" value="1"/>
</dbReference>
<dbReference type="GO" id="GO:0003700">
    <property type="term" value="F:DNA-binding transcription factor activity"/>
    <property type="evidence" value="ECO:0007669"/>
    <property type="project" value="TreeGrafter"/>
</dbReference>
<evidence type="ECO:0000259" key="4">
    <source>
        <dbReference type="PROSITE" id="PS50932"/>
    </source>
</evidence>
<feature type="domain" description="HTH cro/C1-type" evidence="5">
    <location>
        <begin position="3"/>
        <end position="50"/>
    </location>
</feature>
<feature type="domain" description="HTH lacI-type" evidence="4">
    <location>
        <begin position="2"/>
        <end position="56"/>
    </location>
</feature>
<protein>
    <submittedName>
        <fullName evidence="6">Uncharacterized protein</fullName>
    </submittedName>
</protein>
<dbReference type="EMBL" id="JANX01000021">
    <property type="protein sequence ID" value="KGM35575.1"/>
    <property type="molecule type" value="Genomic_DNA"/>
</dbReference>
<dbReference type="PROSITE" id="PS50943">
    <property type="entry name" value="HTH_CROC1"/>
    <property type="match status" value="1"/>
</dbReference>
<keyword evidence="3" id="KW-0804">Transcription</keyword>
<dbReference type="Gene3D" id="1.10.260.40">
    <property type="entry name" value="lambda repressor-like DNA-binding domains"/>
    <property type="match status" value="1"/>
</dbReference>
<dbReference type="Proteomes" id="UP000029995">
    <property type="component" value="Unassembled WGS sequence"/>
</dbReference>
<organism evidence="6 7">
    <name type="scientific">Inquilinus limosus MP06</name>
    <dbReference type="NCBI Taxonomy" id="1398085"/>
    <lineage>
        <taxon>Bacteria</taxon>
        <taxon>Pseudomonadati</taxon>
        <taxon>Pseudomonadota</taxon>
        <taxon>Alphaproteobacteria</taxon>
        <taxon>Rhodospirillales</taxon>
        <taxon>Rhodospirillaceae</taxon>
        <taxon>Inquilinus</taxon>
    </lineage>
</organism>
<keyword evidence="2" id="KW-0238">DNA-binding</keyword>
<evidence type="ECO:0000313" key="7">
    <source>
        <dbReference type="Proteomes" id="UP000029995"/>
    </source>
</evidence>
<dbReference type="AlphaFoldDB" id="A0A0A0DC23"/>
<dbReference type="OrthoDB" id="128688at2"/>
<accession>A0A0A0DC23</accession>
<dbReference type="PRINTS" id="PR00036">
    <property type="entry name" value="HTHLACI"/>
</dbReference>
<evidence type="ECO:0000256" key="2">
    <source>
        <dbReference type="ARBA" id="ARBA00023125"/>
    </source>
</evidence>
<sequence>MATIRDVAREAGVSPATVSRYLNGNIELPAETAGRIDAASKRLDYRPNLLAKRLSLGSSETIGLVTPEIANPFFAALAAAAEDEARRAGFSILLSSTGGDLEMEAASIDRLAARHVDGLLVLTNRVDDGRLRDLIDGRTDVVVLDEDVPGANVTRIFVENEAGAHDATRHLIAAGHRRIAHIGGPEQLLSSRERFAGFARAMAEAGLAVEDGLVRFGAYEREFGRDATRAILAGSRPTAVFTGSDYIAVGVLQELAARGLSVPGDLSLASFDDMPFADLLSPPITTVRQPIEALGRIGIRTLLAQIRGEETPQIQRLPTELVIRTSVGPPAGRAKAAG</sequence>
<dbReference type="CDD" id="cd06267">
    <property type="entry name" value="PBP1_LacI_sugar_binding-like"/>
    <property type="match status" value="1"/>
</dbReference>
<evidence type="ECO:0000256" key="1">
    <source>
        <dbReference type="ARBA" id="ARBA00023015"/>
    </source>
</evidence>
<evidence type="ECO:0000313" key="6">
    <source>
        <dbReference type="EMBL" id="KGM35575.1"/>
    </source>
</evidence>
<reference evidence="6 7" key="1">
    <citation type="submission" date="2014-01" db="EMBL/GenBank/DDBJ databases">
        <title>Genome sequence determination for a cystic fibrosis isolate, Inquilinus limosus.</title>
        <authorList>
            <person name="Pino M."/>
            <person name="Di Conza J."/>
            <person name="Gutkind G."/>
        </authorList>
    </citation>
    <scope>NUCLEOTIDE SEQUENCE [LARGE SCALE GENOMIC DNA]</scope>
    <source>
        <strain evidence="6 7">MP06</strain>
    </source>
</reference>
<dbReference type="CDD" id="cd01392">
    <property type="entry name" value="HTH_LacI"/>
    <property type="match status" value="1"/>
</dbReference>
<proteinExistence type="predicted"/>
<keyword evidence="1" id="KW-0805">Transcription regulation</keyword>